<dbReference type="GO" id="GO:0006741">
    <property type="term" value="P:NADP+ biosynthetic process"/>
    <property type="evidence" value="ECO:0007669"/>
    <property type="project" value="InterPro"/>
</dbReference>
<dbReference type="InterPro" id="IPR039065">
    <property type="entry name" value="AcoX-like"/>
</dbReference>
<keyword evidence="3" id="KW-1133">Transmembrane helix</keyword>
<keyword evidence="2" id="KW-0067">ATP-binding</keyword>
<accession>A0A430B5D5</accession>
<protein>
    <recommendedName>
        <fullName evidence="6">ATP-NAD kinase</fullName>
    </recommendedName>
</protein>
<gene>
    <name evidence="4" type="ORF">CBF29_00135</name>
</gene>
<dbReference type="GO" id="GO:0003951">
    <property type="term" value="F:NAD+ kinase activity"/>
    <property type="evidence" value="ECO:0007669"/>
    <property type="project" value="InterPro"/>
</dbReference>
<keyword evidence="3" id="KW-0472">Membrane</keyword>
<feature type="transmembrane region" description="Helical" evidence="3">
    <location>
        <begin position="12"/>
        <end position="31"/>
    </location>
</feature>
<dbReference type="InterPro" id="IPR011386">
    <property type="entry name" value="Put_ATP-NAD_kin"/>
</dbReference>
<dbReference type="SUPFAM" id="SSF111331">
    <property type="entry name" value="NAD kinase/diacylglycerol kinase-like"/>
    <property type="match status" value="1"/>
</dbReference>
<dbReference type="InterPro" id="IPR002504">
    <property type="entry name" value="NADK"/>
</dbReference>
<dbReference type="Pfam" id="PF01513">
    <property type="entry name" value="NAD_kinase"/>
    <property type="match status" value="1"/>
</dbReference>
<evidence type="ECO:0000256" key="2">
    <source>
        <dbReference type="ARBA" id="ARBA00022840"/>
    </source>
</evidence>
<evidence type="ECO:0000256" key="3">
    <source>
        <dbReference type="SAM" id="Phobius"/>
    </source>
</evidence>
<dbReference type="PIRSF" id="PIRSF016907">
    <property type="entry name" value="Kin_ATP-NAD"/>
    <property type="match status" value="1"/>
</dbReference>
<dbReference type="PANTHER" id="PTHR40697:SF2">
    <property type="entry name" value="ATP-NAD KINASE-RELATED"/>
    <property type="match status" value="1"/>
</dbReference>
<dbReference type="GO" id="GO:0051287">
    <property type="term" value="F:NAD binding"/>
    <property type="evidence" value="ECO:0007669"/>
    <property type="project" value="UniProtKB-ARBA"/>
</dbReference>
<comment type="caution">
    <text evidence="4">The sequence shown here is derived from an EMBL/GenBank/DDBJ whole genome shotgun (WGS) entry which is preliminary data.</text>
</comment>
<dbReference type="EMBL" id="NGKA01000001">
    <property type="protein sequence ID" value="RSU15523.1"/>
    <property type="molecule type" value="Genomic_DNA"/>
</dbReference>
<evidence type="ECO:0008006" key="6">
    <source>
        <dbReference type="Google" id="ProtNLM"/>
    </source>
</evidence>
<keyword evidence="5" id="KW-1185">Reference proteome</keyword>
<name>A0A430B5D5_9ENTE</name>
<evidence type="ECO:0000256" key="1">
    <source>
        <dbReference type="ARBA" id="ARBA00022741"/>
    </source>
</evidence>
<dbReference type="RefSeq" id="WP_126805991.1">
    <property type="nucleotide sequence ID" value="NZ_NGKA01000001.1"/>
</dbReference>
<evidence type="ECO:0000313" key="4">
    <source>
        <dbReference type="EMBL" id="RSU15523.1"/>
    </source>
</evidence>
<dbReference type="PANTHER" id="PTHR40697">
    <property type="entry name" value="ACETOIN CATABOLISM PROTEIN X"/>
    <property type="match status" value="1"/>
</dbReference>
<dbReference type="Pfam" id="PF20143">
    <property type="entry name" value="NAD_kinase_C"/>
    <property type="match status" value="1"/>
</dbReference>
<reference evidence="4 5" key="1">
    <citation type="submission" date="2017-05" db="EMBL/GenBank/DDBJ databases">
        <title>Vagococcus spp. assemblies.</title>
        <authorList>
            <person name="Gulvik C.A."/>
        </authorList>
    </citation>
    <scope>NUCLEOTIDE SEQUENCE [LARGE SCALE GENOMIC DNA]</scope>
    <source>
        <strain evidence="4 5">CCUG 51432</strain>
    </source>
</reference>
<dbReference type="GO" id="GO:0005524">
    <property type="term" value="F:ATP binding"/>
    <property type="evidence" value="ECO:0007669"/>
    <property type="project" value="UniProtKB-KW"/>
</dbReference>
<proteinExistence type="predicted"/>
<evidence type="ECO:0000313" key="5">
    <source>
        <dbReference type="Proteomes" id="UP000287605"/>
    </source>
</evidence>
<dbReference type="InterPro" id="IPR016064">
    <property type="entry name" value="NAD/diacylglycerol_kinase_sf"/>
</dbReference>
<dbReference type="InterPro" id="IPR017438">
    <property type="entry name" value="ATP-NAD_kinase_N"/>
</dbReference>
<dbReference type="Gene3D" id="3.40.50.10330">
    <property type="entry name" value="Probable inorganic polyphosphate/atp-NAD kinase, domain 1"/>
    <property type="match status" value="1"/>
</dbReference>
<dbReference type="OrthoDB" id="5511344at2"/>
<dbReference type="AlphaFoldDB" id="A0A430B5D5"/>
<dbReference type="Proteomes" id="UP000287605">
    <property type="component" value="Unassembled WGS sequence"/>
</dbReference>
<sequence>MAAIQEEVRYRLMLIGLIVNPIAGIGGPAGLKGSDSEEIQRLAVSLGSEYRSNEKTKIALSELTEEKDQLMFLTGSGLMGEDVVKSLGFSYQILDEKKERTTSEDTLMLAKIMKEKKVDLIVFSGGDGTARDIYNAIGLSIPCVGIPAGVKIHSAVYANNPKDAGVLIKQYVNQFGESATVDCEVMDIDEEKFRQNIVDAKLYGYLKIPFARNLMQQSKASIKFSEHDLQGIADEIIERMAKKDDNTCYIFGTGGTTHTILEKLGLKGSLLGVDVVFQKNVVIKDGAERDIYEYIRGKDVILILTVIGGQGHIFGRGNQQLSPRVIREIRKENIWIVATADKLYSLHDNLLHVDTSDPDLDEELSGYWRIIVGWHEEIVCQVAV</sequence>
<organism evidence="4 5">
    <name type="scientific">Vagococcus elongatus</name>
    <dbReference type="NCBI Taxonomy" id="180344"/>
    <lineage>
        <taxon>Bacteria</taxon>
        <taxon>Bacillati</taxon>
        <taxon>Bacillota</taxon>
        <taxon>Bacilli</taxon>
        <taxon>Lactobacillales</taxon>
        <taxon>Enterococcaceae</taxon>
        <taxon>Vagococcus</taxon>
    </lineage>
</organism>
<keyword evidence="3" id="KW-0812">Transmembrane</keyword>
<keyword evidence="1" id="KW-0547">Nucleotide-binding</keyword>